<dbReference type="SUPFAM" id="SSF47113">
    <property type="entry name" value="Histone-fold"/>
    <property type="match status" value="1"/>
</dbReference>
<name>A0A6A4Q2B0_LUPAL</name>
<evidence type="ECO:0000313" key="5">
    <source>
        <dbReference type="Proteomes" id="UP000447434"/>
    </source>
</evidence>
<dbReference type="PANTHER" id="PTHR10252">
    <property type="entry name" value="HISTONE-LIKE TRANSCRIPTION FACTOR CCAAT-RELATED"/>
    <property type="match status" value="1"/>
</dbReference>
<feature type="compositionally biased region" description="Basic and acidic residues" evidence="3">
    <location>
        <begin position="121"/>
        <end position="132"/>
    </location>
</feature>
<evidence type="ECO:0000256" key="2">
    <source>
        <dbReference type="ARBA" id="ARBA00023242"/>
    </source>
</evidence>
<dbReference type="Proteomes" id="UP000447434">
    <property type="component" value="Chromosome 8"/>
</dbReference>
<evidence type="ECO:0000256" key="3">
    <source>
        <dbReference type="SAM" id="MobiDB-lite"/>
    </source>
</evidence>
<feature type="region of interest" description="Disordered" evidence="3">
    <location>
        <begin position="91"/>
        <end position="165"/>
    </location>
</feature>
<gene>
    <name evidence="4" type="ORF">Lalb_Chr08g0230661</name>
</gene>
<evidence type="ECO:0000313" key="4">
    <source>
        <dbReference type="EMBL" id="KAE9607978.1"/>
    </source>
</evidence>
<comment type="caution">
    <text evidence="4">The sequence shown here is derived from an EMBL/GenBank/DDBJ whole genome shotgun (WGS) entry which is preliminary data.</text>
</comment>
<keyword evidence="2" id="KW-0539">Nucleus</keyword>
<comment type="subcellular location">
    <subcellularLocation>
        <location evidence="1">Nucleus</location>
    </subcellularLocation>
</comment>
<feature type="compositionally biased region" description="Acidic residues" evidence="3">
    <location>
        <begin position="134"/>
        <end position="156"/>
    </location>
</feature>
<accession>A0A6A4Q2B0</accession>
<sequence>MIVAMAEEEENENSTRPELPTGRIKRIMRLDNEVNRVSGEALLLVTRSTELFLQFLADKSARVAIEKKRKIVKLEHLTIAVKRHQPTSDFLLDSLPRAEEKIVPPSNRTSKPDNPPPPSNRRIDQFFKKQVTEPDSDADVVAEPETEPEPEAELEAEAPVPIDEC</sequence>
<dbReference type="OrthoDB" id="636685at2759"/>
<keyword evidence="5" id="KW-1185">Reference proteome</keyword>
<protein>
    <submittedName>
        <fullName evidence="4">Putative transcription factor Hap3/NF-YB family</fullName>
    </submittedName>
</protein>
<dbReference type="AlphaFoldDB" id="A0A6A4Q2B0"/>
<dbReference type="GO" id="GO:0046982">
    <property type="term" value="F:protein heterodimerization activity"/>
    <property type="evidence" value="ECO:0007669"/>
    <property type="project" value="InterPro"/>
</dbReference>
<dbReference type="InterPro" id="IPR050568">
    <property type="entry name" value="Transcr_DNA_Rep_Reg"/>
</dbReference>
<proteinExistence type="predicted"/>
<dbReference type="Gene3D" id="1.10.20.10">
    <property type="entry name" value="Histone, subunit A"/>
    <property type="match status" value="1"/>
</dbReference>
<evidence type="ECO:0000256" key="1">
    <source>
        <dbReference type="ARBA" id="ARBA00004123"/>
    </source>
</evidence>
<dbReference type="PANTHER" id="PTHR10252:SF54">
    <property type="entry name" value="CHROMATIN ACCESSIBILITY COMPLEX PROTEIN 1"/>
    <property type="match status" value="1"/>
</dbReference>
<dbReference type="GO" id="GO:0005634">
    <property type="term" value="C:nucleus"/>
    <property type="evidence" value="ECO:0007669"/>
    <property type="project" value="UniProtKB-SubCell"/>
</dbReference>
<dbReference type="GO" id="GO:0006355">
    <property type="term" value="P:regulation of DNA-templated transcription"/>
    <property type="evidence" value="ECO:0007669"/>
    <property type="project" value="TreeGrafter"/>
</dbReference>
<dbReference type="CDD" id="cd22929">
    <property type="entry name" value="HFD_POLE4-like"/>
    <property type="match status" value="1"/>
</dbReference>
<organism evidence="4 5">
    <name type="scientific">Lupinus albus</name>
    <name type="common">White lupine</name>
    <name type="synonym">Lupinus termis</name>
    <dbReference type="NCBI Taxonomy" id="3870"/>
    <lineage>
        <taxon>Eukaryota</taxon>
        <taxon>Viridiplantae</taxon>
        <taxon>Streptophyta</taxon>
        <taxon>Embryophyta</taxon>
        <taxon>Tracheophyta</taxon>
        <taxon>Spermatophyta</taxon>
        <taxon>Magnoliopsida</taxon>
        <taxon>eudicotyledons</taxon>
        <taxon>Gunneridae</taxon>
        <taxon>Pentapetalae</taxon>
        <taxon>rosids</taxon>
        <taxon>fabids</taxon>
        <taxon>Fabales</taxon>
        <taxon>Fabaceae</taxon>
        <taxon>Papilionoideae</taxon>
        <taxon>50 kb inversion clade</taxon>
        <taxon>genistoids sensu lato</taxon>
        <taxon>core genistoids</taxon>
        <taxon>Genisteae</taxon>
        <taxon>Lupinus</taxon>
    </lineage>
</organism>
<reference evidence="5" key="1">
    <citation type="journal article" date="2020" name="Nat. Commun.">
        <title>Genome sequence of the cluster root forming white lupin.</title>
        <authorList>
            <person name="Hufnagel B."/>
            <person name="Marques A."/>
            <person name="Soriano A."/>
            <person name="Marques L."/>
            <person name="Divol F."/>
            <person name="Doumas P."/>
            <person name="Sallet E."/>
            <person name="Mancinotti D."/>
            <person name="Carrere S."/>
            <person name="Marande W."/>
            <person name="Arribat S."/>
            <person name="Keller J."/>
            <person name="Huneau C."/>
            <person name="Blein T."/>
            <person name="Aime D."/>
            <person name="Laguerre M."/>
            <person name="Taylor J."/>
            <person name="Schubert V."/>
            <person name="Nelson M."/>
            <person name="Geu-Flores F."/>
            <person name="Crespi M."/>
            <person name="Gallardo-Guerrero K."/>
            <person name="Delaux P.-M."/>
            <person name="Salse J."/>
            <person name="Berges H."/>
            <person name="Guyot R."/>
            <person name="Gouzy J."/>
            <person name="Peret B."/>
        </authorList>
    </citation>
    <scope>NUCLEOTIDE SEQUENCE [LARGE SCALE GENOMIC DNA]</scope>
    <source>
        <strain evidence="5">cv. Amiga</strain>
    </source>
</reference>
<dbReference type="Pfam" id="PF00808">
    <property type="entry name" value="CBFD_NFYB_HMF"/>
    <property type="match status" value="1"/>
</dbReference>
<dbReference type="EMBL" id="WOCE01000008">
    <property type="protein sequence ID" value="KAE9607978.1"/>
    <property type="molecule type" value="Genomic_DNA"/>
</dbReference>
<dbReference type="GO" id="GO:0000976">
    <property type="term" value="F:transcription cis-regulatory region binding"/>
    <property type="evidence" value="ECO:0007669"/>
    <property type="project" value="TreeGrafter"/>
</dbReference>
<dbReference type="InterPro" id="IPR009072">
    <property type="entry name" value="Histone-fold"/>
</dbReference>
<dbReference type="InterPro" id="IPR003958">
    <property type="entry name" value="CBFA_NFYB_domain"/>
</dbReference>